<dbReference type="InterPro" id="IPR014327">
    <property type="entry name" value="RNA_pol_sigma70_bacteroid"/>
</dbReference>
<dbReference type="RefSeq" id="WP_139249639.1">
    <property type="nucleotide sequence ID" value="NZ_FQUM01000003.1"/>
</dbReference>
<evidence type="ECO:0000256" key="4">
    <source>
        <dbReference type="ARBA" id="ARBA00023163"/>
    </source>
</evidence>
<dbReference type="PANTHER" id="PTHR43133">
    <property type="entry name" value="RNA POLYMERASE ECF-TYPE SIGMA FACTO"/>
    <property type="match status" value="1"/>
</dbReference>
<accession>A0A1M4Y5B9</accession>
<proteinExistence type="inferred from homology"/>
<comment type="similarity">
    <text evidence="1">Belongs to the sigma-70 factor family. ECF subfamily.</text>
</comment>
<name>A0A1M4Y5B9_9BACT</name>
<evidence type="ECO:0000256" key="1">
    <source>
        <dbReference type="ARBA" id="ARBA00010641"/>
    </source>
</evidence>
<dbReference type="NCBIfam" id="TIGR02937">
    <property type="entry name" value="sigma70-ECF"/>
    <property type="match status" value="1"/>
</dbReference>
<dbReference type="Gene3D" id="1.10.1740.10">
    <property type="match status" value="1"/>
</dbReference>
<dbReference type="STRING" id="1484053.SAMN05444274_103231"/>
<keyword evidence="3" id="KW-0731">Sigma factor</keyword>
<evidence type="ECO:0000259" key="6">
    <source>
        <dbReference type="Pfam" id="PF08281"/>
    </source>
</evidence>
<dbReference type="GO" id="GO:0006352">
    <property type="term" value="P:DNA-templated transcription initiation"/>
    <property type="evidence" value="ECO:0007669"/>
    <property type="project" value="InterPro"/>
</dbReference>
<dbReference type="InterPro" id="IPR007627">
    <property type="entry name" value="RNA_pol_sigma70_r2"/>
</dbReference>
<dbReference type="OrthoDB" id="1493347at2"/>
<dbReference type="EMBL" id="FQUM01000003">
    <property type="protein sequence ID" value="SHF00773.1"/>
    <property type="molecule type" value="Genomic_DNA"/>
</dbReference>
<dbReference type="Pfam" id="PF08281">
    <property type="entry name" value="Sigma70_r4_2"/>
    <property type="match status" value="1"/>
</dbReference>
<dbReference type="Proteomes" id="UP000184164">
    <property type="component" value="Unassembled WGS sequence"/>
</dbReference>
<dbReference type="InterPro" id="IPR036388">
    <property type="entry name" value="WH-like_DNA-bd_sf"/>
</dbReference>
<sequence>MTEEKTMGVEYKKIQDGNTPAFKEFFEDFYPSLCFFANKIVRDEEVSNDIVQDAFIYFWEKRIGIATLNAAKSYLFKYVKNRCLNYLRDDHSEHSIKPEDVKEHALYHDFVVEDETYRLIHKAISALPPKGKQVIELTLDGLKNQEIAECLDVSINTVKTLKLRAFKVLREELKDMSFLFFSLLQEDAAVTE</sequence>
<dbReference type="InterPro" id="IPR039425">
    <property type="entry name" value="RNA_pol_sigma-70-like"/>
</dbReference>
<dbReference type="SUPFAM" id="SSF88659">
    <property type="entry name" value="Sigma3 and sigma4 domains of RNA polymerase sigma factors"/>
    <property type="match status" value="1"/>
</dbReference>
<evidence type="ECO:0000313" key="7">
    <source>
        <dbReference type="EMBL" id="SHF00773.1"/>
    </source>
</evidence>
<evidence type="ECO:0000256" key="3">
    <source>
        <dbReference type="ARBA" id="ARBA00023082"/>
    </source>
</evidence>
<reference evidence="7 8" key="1">
    <citation type="submission" date="2016-11" db="EMBL/GenBank/DDBJ databases">
        <authorList>
            <person name="Jaros S."/>
            <person name="Januszkiewicz K."/>
            <person name="Wedrychowicz H."/>
        </authorList>
    </citation>
    <scope>NUCLEOTIDE SEQUENCE [LARGE SCALE GENOMIC DNA]</scope>
    <source>
        <strain evidence="7 8">DSM 26910</strain>
    </source>
</reference>
<dbReference type="PANTHER" id="PTHR43133:SF46">
    <property type="entry name" value="RNA POLYMERASE SIGMA-70 FACTOR ECF SUBFAMILY"/>
    <property type="match status" value="1"/>
</dbReference>
<evidence type="ECO:0000313" key="8">
    <source>
        <dbReference type="Proteomes" id="UP000184164"/>
    </source>
</evidence>
<feature type="domain" description="RNA polymerase sigma-70 region 2" evidence="5">
    <location>
        <begin position="26"/>
        <end position="90"/>
    </location>
</feature>
<gene>
    <name evidence="7" type="ORF">SAMN05444274_103231</name>
</gene>
<keyword evidence="8" id="KW-1185">Reference proteome</keyword>
<dbReference type="InterPro" id="IPR013249">
    <property type="entry name" value="RNA_pol_sigma70_r4_t2"/>
</dbReference>
<feature type="domain" description="RNA polymerase sigma factor 70 region 4 type 2" evidence="6">
    <location>
        <begin position="118"/>
        <end position="167"/>
    </location>
</feature>
<dbReference type="CDD" id="cd06171">
    <property type="entry name" value="Sigma70_r4"/>
    <property type="match status" value="1"/>
</dbReference>
<keyword evidence="2" id="KW-0805">Transcription regulation</keyword>
<evidence type="ECO:0000256" key="2">
    <source>
        <dbReference type="ARBA" id="ARBA00023015"/>
    </source>
</evidence>
<dbReference type="SUPFAM" id="SSF88946">
    <property type="entry name" value="Sigma2 domain of RNA polymerase sigma factors"/>
    <property type="match status" value="1"/>
</dbReference>
<organism evidence="7 8">
    <name type="scientific">Mariniphaga anaerophila</name>
    <dbReference type="NCBI Taxonomy" id="1484053"/>
    <lineage>
        <taxon>Bacteria</taxon>
        <taxon>Pseudomonadati</taxon>
        <taxon>Bacteroidota</taxon>
        <taxon>Bacteroidia</taxon>
        <taxon>Marinilabiliales</taxon>
        <taxon>Prolixibacteraceae</taxon>
        <taxon>Mariniphaga</taxon>
    </lineage>
</organism>
<dbReference type="GO" id="GO:0016987">
    <property type="term" value="F:sigma factor activity"/>
    <property type="evidence" value="ECO:0007669"/>
    <property type="project" value="UniProtKB-KW"/>
</dbReference>
<keyword evidence="4" id="KW-0804">Transcription</keyword>
<evidence type="ECO:0000259" key="5">
    <source>
        <dbReference type="Pfam" id="PF04542"/>
    </source>
</evidence>
<dbReference type="GO" id="GO:0003677">
    <property type="term" value="F:DNA binding"/>
    <property type="evidence" value="ECO:0007669"/>
    <property type="project" value="InterPro"/>
</dbReference>
<protein>
    <submittedName>
        <fullName evidence="7">RNA polymerase sigma-70 factor, ECF subfamily</fullName>
    </submittedName>
</protein>
<dbReference type="NCBIfam" id="TIGR02985">
    <property type="entry name" value="Sig70_bacteroi1"/>
    <property type="match status" value="1"/>
</dbReference>
<dbReference type="AlphaFoldDB" id="A0A1M4Y5B9"/>
<dbReference type="InterPro" id="IPR013325">
    <property type="entry name" value="RNA_pol_sigma_r2"/>
</dbReference>
<dbReference type="InterPro" id="IPR014284">
    <property type="entry name" value="RNA_pol_sigma-70_dom"/>
</dbReference>
<dbReference type="Gene3D" id="1.10.10.10">
    <property type="entry name" value="Winged helix-like DNA-binding domain superfamily/Winged helix DNA-binding domain"/>
    <property type="match status" value="1"/>
</dbReference>
<dbReference type="Pfam" id="PF04542">
    <property type="entry name" value="Sigma70_r2"/>
    <property type="match status" value="1"/>
</dbReference>
<dbReference type="InterPro" id="IPR013324">
    <property type="entry name" value="RNA_pol_sigma_r3/r4-like"/>
</dbReference>